<dbReference type="AlphaFoldDB" id="A0A7W8JA60"/>
<dbReference type="InterPro" id="IPR011051">
    <property type="entry name" value="RmlC_Cupin_sf"/>
</dbReference>
<comment type="caution">
    <text evidence="2">The sequence shown here is derived from an EMBL/GenBank/DDBJ whole genome shotgun (WGS) entry which is preliminary data.</text>
</comment>
<reference evidence="2 3" key="1">
    <citation type="submission" date="2020-08" db="EMBL/GenBank/DDBJ databases">
        <title>Genomic Encyclopedia of Type Strains, Phase IV (KMG-V): Genome sequencing to study the core and pangenomes of soil and plant-associated prokaryotes.</title>
        <authorList>
            <person name="Whitman W."/>
        </authorList>
    </citation>
    <scope>NUCLEOTIDE SEQUENCE [LARGE SCALE GENOMIC DNA]</scope>
    <source>
        <strain evidence="2 3">M8US30</strain>
    </source>
</reference>
<evidence type="ECO:0008006" key="4">
    <source>
        <dbReference type="Google" id="ProtNLM"/>
    </source>
</evidence>
<dbReference type="InterPro" id="IPR014710">
    <property type="entry name" value="RmlC-like_jellyroll"/>
</dbReference>
<dbReference type="EMBL" id="JACHDZ010000003">
    <property type="protein sequence ID" value="MBB5344202.1"/>
    <property type="molecule type" value="Genomic_DNA"/>
</dbReference>
<dbReference type="SUPFAM" id="SSF51182">
    <property type="entry name" value="RmlC-like cupins"/>
    <property type="match status" value="1"/>
</dbReference>
<gene>
    <name evidence="2" type="ORF">HDF10_002181</name>
</gene>
<evidence type="ECO:0000256" key="1">
    <source>
        <dbReference type="SAM" id="SignalP"/>
    </source>
</evidence>
<feature type="chain" id="PRO_5030686191" description="Cupin domain-containing protein" evidence="1">
    <location>
        <begin position="19"/>
        <end position="224"/>
    </location>
</feature>
<proteinExistence type="predicted"/>
<dbReference type="Gene3D" id="2.60.120.10">
    <property type="entry name" value="Jelly Rolls"/>
    <property type="match status" value="1"/>
</dbReference>
<keyword evidence="1" id="KW-0732">Signal</keyword>
<feature type="signal peptide" evidence="1">
    <location>
        <begin position="1"/>
        <end position="18"/>
    </location>
</feature>
<dbReference type="Proteomes" id="UP000569092">
    <property type="component" value="Unassembled WGS sequence"/>
</dbReference>
<sequence>MKKLLPLFLLLLTLTTPAQQNLPPNYQTILTNDTFNVIRVHYAPHEKVPVHDHPATSTVYVYLNDSGPVNIIHKNPPQTITRPPTHLGAFRISRGLLERHSIENLSDLPSDFLRVELPHLDLGNTPDFRGPAPTDLTHNLNSTEFSSPGLSVLRVLCASSSPCNVPPSSTQSVVVALSDTTILHNGQPTKISLGTVVAIAPSQPFQIAPTTPTEPAHILLISSH</sequence>
<protein>
    <recommendedName>
        <fullName evidence="4">Cupin domain-containing protein</fullName>
    </recommendedName>
</protein>
<name>A0A7W8JA60_9BACT</name>
<organism evidence="2 3">
    <name type="scientific">Tunturiibacter lichenicola</name>
    <dbReference type="NCBI Taxonomy" id="2051959"/>
    <lineage>
        <taxon>Bacteria</taxon>
        <taxon>Pseudomonadati</taxon>
        <taxon>Acidobacteriota</taxon>
        <taxon>Terriglobia</taxon>
        <taxon>Terriglobales</taxon>
        <taxon>Acidobacteriaceae</taxon>
        <taxon>Tunturiibacter</taxon>
    </lineage>
</organism>
<evidence type="ECO:0000313" key="3">
    <source>
        <dbReference type="Proteomes" id="UP000569092"/>
    </source>
</evidence>
<accession>A0A7W8JA60</accession>
<evidence type="ECO:0000313" key="2">
    <source>
        <dbReference type="EMBL" id="MBB5344202.1"/>
    </source>
</evidence>